<evidence type="ECO:0000313" key="24">
    <source>
        <dbReference type="Proteomes" id="UP000318571"/>
    </source>
</evidence>
<evidence type="ECO:0000256" key="9">
    <source>
        <dbReference type="ARBA" id="ARBA00022741"/>
    </source>
</evidence>
<organism evidence="23 24">
    <name type="scientific">Tigriopus californicus</name>
    <name type="common">Marine copepod</name>
    <dbReference type="NCBI Taxonomy" id="6832"/>
    <lineage>
        <taxon>Eukaryota</taxon>
        <taxon>Metazoa</taxon>
        <taxon>Ecdysozoa</taxon>
        <taxon>Arthropoda</taxon>
        <taxon>Crustacea</taxon>
        <taxon>Multicrustacea</taxon>
        <taxon>Hexanauplia</taxon>
        <taxon>Copepoda</taxon>
        <taxon>Harpacticoida</taxon>
        <taxon>Harpacticidae</taxon>
        <taxon>Tigriopus</taxon>
    </lineage>
</organism>
<name>A0A553PK23_TIGCA</name>
<dbReference type="Proteomes" id="UP000318571">
    <property type="component" value="Chromosome 11"/>
</dbReference>
<dbReference type="EMBL" id="VCGU01000003">
    <property type="protein sequence ID" value="TRY78032.1"/>
    <property type="molecule type" value="Genomic_DNA"/>
</dbReference>
<evidence type="ECO:0000256" key="20">
    <source>
        <dbReference type="SAM" id="Phobius"/>
    </source>
</evidence>
<evidence type="ECO:0000256" key="13">
    <source>
        <dbReference type="ARBA" id="ARBA00022927"/>
    </source>
</evidence>
<dbReference type="GO" id="GO:0016020">
    <property type="term" value="C:membrane"/>
    <property type="evidence" value="ECO:0007669"/>
    <property type="project" value="UniProtKB-SubCell"/>
</dbReference>
<keyword evidence="7 20" id="KW-0812">Transmembrane</keyword>
<feature type="transmembrane region" description="Helical" evidence="20">
    <location>
        <begin position="348"/>
        <end position="370"/>
    </location>
</feature>
<keyword evidence="21" id="KW-0732">Signal</keyword>
<dbReference type="PANTHER" id="PTHR10903">
    <property type="entry name" value="GTPASE, IMAP FAMILY MEMBER-RELATED"/>
    <property type="match status" value="1"/>
</dbReference>
<keyword evidence="24" id="KW-1185">Reference proteome</keyword>
<keyword evidence="16 20" id="KW-0472">Membrane</keyword>
<keyword evidence="15" id="KW-0342">GTP-binding</keyword>
<keyword evidence="12" id="KW-0460">Magnesium</keyword>
<evidence type="ECO:0000256" key="11">
    <source>
        <dbReference type="ARBA" id="ARBA00022805"/>
    </source>
</evidence>
<evidence type="ECO:0000256" key="8">
    <source>
        <dbReference type="ARBA" id="ARBA00022723"/>
    </source>
</evidence>
<dbReference type="AlphaFoldDB" id="A0A553PK23"/>
<evidence type="ECO:0000256" key="21">
    <source>
        <dbReference type="SAM" id="SignalP"/>
    </source>
</evidence>
<evidence type="ECO:0000313" key="23">
    <source>
        <dbReference type="EMBL" id="TRY78032.1"/>
    </source>
</evidence>
<dbReference type="OrthoDB" id="2386367at2759"/>
<keyword evidence="11" id="KW-1002">Plastid outer membrane</keyword>
<evidence type="ECO:0000256" key="5">
    <source>
        <dbReference type="ARBA" id="ARBA00022528"/>
    </source>
</evidence>
<keyword evidence="10" id="KW-0378">Hydrolase</keyword>
<dbReference type="InterPro" id="IPR027417">
    <property type="entry name" value="P-loop_NTPase"/>
</dbReference>
<keyword evidence="5" id="KW-0150">Chloroplast</keyword>
<evidence type="ECO:0000256" key="7">
    <source>
        <dbReference type="ARBA" id="ARBA00022692"/>
    </source>
</evidence>
<feature type="compositionally biased region" description="Polar residues" evidence="19">
    <location>
        <begin position="407"/>
        <end position="416"/>
    </location>
</feature>
<evidence type="ECO:0000256" key="19">
    <source>
        <dbReference type="SAM" id="MobiDB-lite"/>
    </source>
</evidence>
<evidence type="ECO:0000256" key="12">
    <source>
        <dbReference type="ARBA" id="ARBA00022842"/>
    </source>
</evidence>
<dbReference type="InterPro" id="IPR045058">
    <property type="entry name" value="GIMA/IAN/Toc"/>
</dbReference>
<evidence type="ECO:0000256" key="6">
    <source>
        <dbReference type="ARBA" id="ARBA00022640"/>
    </source>
</evidence>
<dbReference type="PANTHER" id="PTHR10903:SF135">
    <property type="entry name" value="TRANSLOCASE OF CHLOROPLAST 120, CHLOROPLASTIC-RELATED"/>
    <property type="match status" value="1"/>
</dbReference>
<keyword evidence="8" id="KW-0479">Metal-binding</keyword>
<dbReference type="GO" id="GO:0015031">
    <property type="term" value="P:protein transport"/>
    <property type="evidence" value="ECO:0007669"/>
    <property type="project" value="UniProtKB-KW"/>
</dbReference>
<evidence type="ECO:0000256" key="10">
    <source>
        <dbReference type="ARBA" id="ARBA00022801"/>
    </source>
</evidence>
<sequence length="472" mass="53158">MTPSFRSVLPLSLFFGLCSSYVGNSFEYDSPRRQVEVTNEHLYQSPRIVILGATGVGKSSLANVLLGRDKNYDGRGHLDGCFKVMGLNNHGSSVTKKTCPDAGHWLGNLSAPLFTVIDTPGFGNNLIEEEKTIEGLVNVLKDEIKYIHAFVIAFKQQDNRMTASLRSMIGLFQKMFGDGFWENAILEATHWNYHPKNVEIRDSSEPRLTEKHWSREFNRLFHNEYGLKKPLNAVFIDTFYDPHNPSEVAKFKANTDTLFQFSQSRNPFECKDIKIALTEIRQLQNDIYELENNKREQIKTIQDLLESNYVLNRTLQRAGLTTPAPTLYPASLQNQYCWSNKCYTPTEFALFGIGICVLGILIGIVAVAWFRNQCSPEDKYYSYSVDETPPPIQTSAKNGDIQRHDSSMLSNSDSGGFNSHKYDSVVAVSPNARRDSVVQPGDLSTDVIRCDDQINGNVHYMANGGGPLETMM</sequence>
<feature type="region of interest" description="Disordered" evidence="19">
    <location>
        <begin position="385"/>
        <end position="416"/>
    </location>
</feature>
<dbReference type="Gene3D" id="3.40.50.300">
    <property type="entry name" value="P-loop containing nucleotide triphosphate hydrolases"/>
    <property type="match status" value="1"/>
</dbReference>
<feature type="domain" description="AIG1-type G" evidence="22">
    <location>
        <begin position="47"/>
        <end position="190"/>
    </location>
</feature>
<dbReference type="Pfam" id="PF04548">
    <property type="entry name" value="AIG1"/>
    <property type="match status" value="1"/>
</dbReference>
<keyword evidence="9" id="KW-0547">Nucleotide-binding</keyword>
<evidence type="ECO:0000256" key="18">
    <source>
        <dbReference type="SAM" id="Coils"/>
    </source>
</evidence>
<comment type="similarity">
    <text evidence="3">Belongs to the TRAFAC class TrmE-Era-EngA-EngB-Septin-like GTPase superfamily. AIG1/Toc34/Toc159-like paraseptin GTPase family. IAN subfamily.</text>
</comment>
<comment type="cofactor">
    <cofactor evidence="1">
        <name>Mg(2+)</name>
        <dbReference type="ChEBI" id="CHEBI:18420"/>
    </cofactor>
</comment>
<dbReference type="OMA" id="CYTPTEF"/>
<evidence type="ECO:0000256" key="3">
    <source>
        <dbReference type="ARBA" id="ARBA00008535"/>
    </source>
</evidence>
<keyword evidence="18" id="KW-0175">Coiled coil</keyword>
<keyword evidence="13" id="KW-0653">Protein transport</keyword>
<dbReference type="GO" id="GO:0016787">
    <property type="term" value="F:hydrolase activity"/>
    <property type="evidence" value="ECO:0007669"/>
    <property type="project" value="UniProtKB-KW"/>
</dbReference>
<comment type="caution">
    <text evidence="23">The sequence shown here is derived from an EMBL/GenBank/DDBJ whole genome shotgun (WGS) entry which is preliminary data.</text>
</comment>
<reference evidence="23 24" key="1">
    <citation type="journal article" date="2018" name="Nat. Ecol. Evol.">
        <title>Genomic signatures of mitonuclear coevolution across populations of Tigriopus californicus.</title>
        <authorList>
            <person name="Barreto F.S."/>
            <person name="Watson E.T."/>
            <person name="Lima T.G."/>
            <person name="Willett C.S."/>
            <person name="Edmands S."/>
            <person name="Li W."/>
            <person name="Burton R.S."/>
        </authorList>
    </citation>
    <scope>NUCLEOTIDE SEQUENCE [LARGE SCALE GENOMIC DNA]</scope>
    <source>
        <strain evidence="23 24">San Diego</strain>
    </source>
</reference>
<dbReference type="SUPFAM" id="SSF52540">
    <property type="entry name" value="P-loop containing nucleoside triphosphate hydrolases"/>
    <property type="match status" value="1"/>
</dbReference>
<comment type="subcellular location">
    <subcellularLocation>
        <location evidence="2">Membrane</location>
        <topology evidence="2">Single-pass membrane protein</topology>
    </subcellularLocation>
    <subcellularLocation>
        <location evidence="17">Plastid</location>
        <location evidence="17">Chloroplast outer membrane</location>
    </subcellularLocation>
</comment>
<protein>
    <recommendedName>
        <fullName evidence="22">AIG1-type G domain-containing protein</fullName>
    </recommendedName>
</protein>
<dbReference type="GO" id="GO:0046872">
    <property type="term" value="F:metal ion binding"/>
    <property type="evidence" value="ECO:0007669"/>
    <property type="project" value="UniProtKB-KW"/>
</dbReference>
<evidence type="ECO:0000256" key="17">
    <source>
        <dbReference type="ARBA" id="ARBA00024013"/>
    </source>
</evidence>
<evidence type="ECO:0000256" key="15">
    <source>
        <dbReference type="ARBA" id="ARBA00023134"/>
    </source>
</evidence>
<proteinExistence type="inferred from homology"/>
<evidence type="ECO:0000256" key="14">
    <source>
        <dbReference type="ARBA" id="ARBA00022989"/>
    </source>
</evidence>
<accession>A0A553PK23</accession>
<evidence type="ECO:0000256" key="2">
    <source>
        <dbReference type="ARBA" id="ARBA00004167"/>
    </source>
</evidence>
<dbReference type="InterPro" id="IPR006703">
    <property type="entry name" value="G_AIG1"/>
</dbReference>
<keyword evidence="6" id="KW-0934">Plastid</keyword>
<evidence type="ECO:0000259" key="22">
    <source>
        <dbReference type="Pfam" id="PF04548"/>
    </source>
</evidence>
<keyword evidence="14 20" id="KW-1133">Transmembrane helix</keyword>
<gene>
    <name evidence="23" type="ORF">TCAL_16708</name>
</gene>
<dbReference type="GO" id="GO:0005525">
    <property type="term" value="F:GTP binding"/>
    <property type="evidence" value="ECO:0007669"/>
    <property type="project" value="UniProtKB-KW"/>
</dbReference>
<feature type="coiled-coil region" evidence="18">
    <location>
        <begin position="273"/>
        <end position="300"/>
    </location>
</feature>
<feature type="chain" id="PRO_5022199959" description="AIG1-type G domain-containing protein" evidence="21">
    <location>
        <begin position="21"/>
        <end position="472"/>
    </location>
</feature>
<evidence type="ECO:0000256" key="4">
    <source>
        <dbReference type="ARBA" id="ARBA00022448"/>
    </source>
</evidence>
<evidence type="ECO:0000256" key="1">
    <source>
        <dbReference type="ARBA" id="ARBA00001946"/>
    </source>
</evidence>
<evidence type="ECO:0000256" key="16">
    <source>
        <dbReference type="ARBA" id="ARBA00023136"/>
    </source>
</evidence>
<feature type="signal peptide" evidence="21">
    <location>
        <begin position="1"/>
        <end position="20"/>
    </location>
</feature>
<keyword evidence="4" id="KW-0813">Transport</keyword>